<dbReference type="EMBL" id="KI925458">
    <property type="protein sequence ID" value="ETW82122.1"/>
    <property type="molecule type" value="Genomic_DNA"/>
</dbReference>
<dbReference type="RefSeq" id="XP_009546681.1">
    <property type="nucleotide sequence ID" value="XM_009548386.1"/>
</dbReference>
<sequence length="56" mass="6221">MQVHHRHVQGGAIALADSAHRTRLEHAWTNAILLAFQSEPMCTCPSEAAHRGIYTQ</sequence>
<dbReference type="Proteomes" id="UP000030671">
    <property type="component" value="Unassembled WGS sequence"/>
</dbReference>
<dbReference type="KEGG" id="hir:HETIRDRAFT_168925"/>
<keyword evidence="2" id="KW-1185">Reference proteome</keyword>
<organism evidence="1 2">
    <name type="scientific">Heterobasidion irregulare (strain TC 32-1)</name>
    <dbReference type="NCBI Taxonomy" id="747525"/>
    <lineage>
        <taxon>Eukaryota</taxon>
        <taxon>Fungi</taxon>
        <taxon>Dikarya</taxon>
        <taxon>Basidiomycota</taxon>
        <taxon>Agaricomycotina</taxon>
        <taxon>Agaricomycetes</taxon>
        <taxon>Russulales</taxon>
        <taxon>Bondarzewiaceae</taxon>
        <taxon>Heterobasidion</taxon>
        <taxon>Heterobasidion annosum species complex</taxon>
    </lineage>
</organism>
<reference evidence="1 2" key="1">
    <citation type="journal article" date="2012" name="New Phytol.">
        <title>Insight into trade-off between wood decay and parasitism from the genome of a fungal forest pathogen.</title>
        <authorList>
            <person name="Olson A."/>
            <person name="Aerts A."/>
            <person name="Asiegbu F."/>
            <person name="Belbahri L."/>
            <person name="Bouzid O."/>
            <person name="Broberg A."/>
            <person name="Canback B."/>
            <person name="Coutinho P.M."/>
            <person name="Cullen D."/>
            <person name="Dalman K."/>
            <person name="Deflorio G."/>
            <person name="van Diepen L.T."/>
            <person name="Dunand C."/>
            <person name="Duplessis S."/>
            <person name="Durling M."/>
            <person name="Gonthier P."/>
            <person name="Grimwood J."/>
            <person name="Fossdal C.G."/>
            <person name="Hansson D."/>
            <person name="Henrissat B."/>
            <person name="Hietala A."/>
            <person name="Himmelstrand K."/>
            <person name="Hoffmeister D."/>
            <person name="Hogberg N."/>
            <person name="James T.Y."/>
            <person name="Karlsson M."/>
            <person name="Kohler A."/>
            <person name="Kues U."/>
            <person name="Lee Y.H."/>
            <person name="Lin Y.C."/>
            <person name="Lind M."/>
            <person name="Lindquist E."/>
            <person name="Lombard V."/>
            <person name="Lucas S."/>
            <person name="Lunden K."/>
            <person name="Morin E."/>
            <person name="Murat C."/>
            <person name="Park J."/>
            <person name="Raffaello T."/>
            <person name="Rouze P."/>
            <person name="Salamov A."/>
            <person name="Schmutz J."/>
            <person name="Solheim H."/>
            <person name="Stahlberg J."/>
            <person name="Velez H."/>
            <person name="de Vries R.P."/>
            <person name="Wiebenga A."/>
            <person name="Woodward S."/>
            <person name="Yakovlev I."/>
            <person name="Garbelotto M."/>
            <person name="Martin F."/>
            <person name="Grigoriev I.V."/>
            <person name="Stenlid J."/>
        </authorList>
    </citation>
    <scope>NUCLEOTIDE SEQUENCE [LARGE SCALE GENOMIC DNA]</scope>
    <source>
        <strain evidence="1 2">TC 32-1</strain>
    </source>
</reference>
<gene>
    <name evidence="1" type="ORF">HETIRDRAFT_168925</name>
</gene>
<evidence type="ECO:0000313" key="2">
    <source>
        <dbReference type="Proteomes" id="UP000030671"/>
    </source>
</evidence>
<name>W4K8G2_HETIT</name>
<dbReference type="AlphaFoldDB" id="W4K8G2"/>
<proteinExistence type="predicted"/>
<protein>
    <submittedName>
        <fullName evidence="1">Uncharacterized protein</fullName>
    </submittedName>
</protein>
<evidence type="ECO:0000313" key="1">
    <source>
        <dbReference type="EMBL" id="ETW82122.1"/>
    </source>
</evidence>
<dbReference type="HOGENOM" id="CLU_3014417_0_0_1"/>
<dbReference type="InParanoid" id="W4K8G2"/>
<accession>W4K8G2</accession>
<dbReference type="GeneID" id="20668192"/>